<dbReference type="Gene3D" id="3.40.50.1000">
    <property type="entry name" value="HAD superfamily/HAD-like"/>
    <property type="match status" value="1"/>
</dbReference>
<dbReference type="NCBIfam" id="TIGR01509">
    <property type="entry name" value="HAD-SF-IA-v3"/>
    <property type="match status" value="1"/>
</dbReference>
<dbReference type="PANTHER" id="PTHR43611:SF3">
    <property type="entry name" value="FLAVIN MONONUCLEOTIDE HYDROLASE 1, CHLOROPLATIC"/>
    <property type="match status" value="1"/>
</dbReference>
<dbReference type="Proteomes" id="UP001652564">
    <property type="component" value="Unassembled WGS sequence"/>
</dbReference>
<dbReference type="SFLD" id="SFLDS00003">
    <property type="entry name" value="Haloacid_Dehalogenase"/>
    <property type="match status" value="1"/>
</dbReference>
<dbReference type="SUPFAM" id="SSF56784">
    <property type="entry name" value="HAD-like"/>
    <property type="match status" value="1"/>
</dbReference>
<proteinExistence type="predicted"/>
<accession>A0ABT2ZN01</accession>
<keyword evidence="2" id="KW-1185">Reference proteome</keyword>
<reference evidence="1 2" key="1">
    <citation type="submission" date="2022-10" db="EMBL/GenBank/DDBJ databases">
        <title>Defluviimonas sp. nov., isolated from ocean surface sediments.</title>
        <authorList>
            <person name="He W."/>
            <person name="Wang L."/>
            <person name="Zhang D.-F."/>
        </authorList>
    </citation>
    <scope>NUCLEOTIDE SEQUENCE [LARGE SCALE GENOMIC DNA]</scope>
    <source>
        <strain evidence="1 2">WL0050</strain>
    </source>
</reference>
<protein>
    <submittedName>
        <fullName evidence="1">HAD family phosphatase</fullName>
    </submittedName>
</protein>
<dbReference type="InterPro" id="IPR023214">
    <property type="entry name" value="HAD_sf"/>
</dbReference>
<dbReference type="PANTHER" id="PTHR43611">
    <property type="entry name" value="ALPHA-D-GLUCOSE 1-PHOSPHATE PHOSPHATASE"/>
    <property type="match status" value="1"/>
</dbReference>
<dbReference type="InterPro" id="IPR006439">
    <property type="entry name" value="HAD-SF_hydro_IA"/>
</dbReference>
<gene>
    <name evidence="1" type="ORF">OEZ71_08855</name>
</gene>
<evidence type="ECO:0000313" key="1">
    <source>
        <dbReference type="EMBL" id="MCV2872403.1"/>
    </source>
</evidence>
<dbReference type="CDD" id="cd02603">
    <property type="entry name" value="HAD_sEH-N_like"/>
    <property type="match status" value="1"/>
</dbReference>
<comment type="caution">
    <text evidence="1">The sequence shown here is derived from an EMBL/GenBank/DDBJ whole genome shotgun (WGS) entry which is preliminary data.</text>
</comment>
<dbReference type="EMBL" id="JAOWKZ010000002">
    <property type="protein sequence ID" value="MCV2872403.1"/>
    <property type="molecule type" value="Genomic_DNA"/>
</dbReference>
<dbReference type="Pfam" id="PF00702">
    <property type="entry name" value="Hydrolase"/>
    <property type="match status" value="1"/>
</dbReference>
<sequence>MTIQAVIFDIGRVLIGWNPEGFYDRLMPRSERERMFAETGIEDVNLSIDRGAPFRETIFALAERHPEWADMIVKWHDNWIDMAQPVIPHSVRLLRALKARGIPVFALTNFGAETFEIAKDPYPFFAEFDRAYVSAHLGVLKPEPRIYEIVEEDCGLPPGGLLFTDDKQENIAAAAARGWHVHQFDRPEGFAARLIAEGLLTEREAA</sequence>
<dbReference type="InterPro" id="IPR036412">
    <property type="entry name" value="HAD-like_sf"/>
</dbReference>
<evidence type="ECO:0000313" key="2">
    <source>
        <dbReference type="Proteomes" id="UP001652564"/>
    </source>
</evidence>
<dbReference type="InterPro" id="IPR023198">
    <property type="entry name" value="PGP-like_dom2"/>
</dbReference>
<dbReference type="RefSeq" id="WP_263739585.1">
    <property type="nucleotide sequence ID" value="NZ_JAOWKZ010000002.1"/>
</dbReference>
<dbReference type="Gene3D" id="1.10.150.240">
    <property type="entry name" value="Putative phosphatase, domain 2"/>
    <property type="match status" value="1"/>
</dbReference>
<dbReference type="SFLD" id="SFLDG01129">
    <property type="entry name" value="C1.5:_HAD__Beta-PGM__Phosphata"/>
    <property type="match status" value="1"/>
</dbReference>
<organism evidence="1 2">
    <name type="scientific">Albidovulum litorale</name>
    <dbReference type="NCBI Taxonomy" id="2984134"/>
    <lineage>
        <taxon>Bacteria</taxon>
        <taxon>Pseudomonadati</taxon>
        <taxon>Pseudomonadota</taxon>
        <taxon>Alphaproteobacteria</taxon>
        <taxon>Rhodobacterales</taxon>
        <taxon>Paracoccaceae</taxon>
        <taxon>Albidovulum</taxon>
    </lineage>
</organism>
<name>A0ABT2ZN01_9RHOB</name>